<organism evidence="1 2">
    <name type="scientific">Siminovitchia fordii</name>
    <dbReference type="NCBI Taxonomy" id="254759"/>
    <lineage>
        <taxon>Bacteria</taxon>
        <taxon>Bacillati</taxon>
        <taxon>Bacillota</taxon>
        <taxon>Bacilli</taxon>
        <taxon>Bacillales</taxon>
        <taxon>Bacillaceae</taxon>
        <taxon>Siminovitchia</taxon>
    </lineage>
</organism>
<dbReference type="RefSeq" id="WP_018704871.1">
    <property type="nucleotide sequence ID" value="NZ_BOQT01000008.1"/>
</dbReference>
<name>A0ABQ4K688_9BACI</name>
<comment type="caution">
    <text evidence="1">The sequence shown here is derived from an EMBL/GenBank/DDBJ whole genome shotgun (WGS) entry which is preliminary data.</text>
</comment>
<dbReference type="Proteomes" id="UP000680279">
    <property type="component" value="Unassembled WGS sequence"/>
</dbReference>
<sequence>MEIYFSPEVINPHFQLLSIVDANGKAVGNVAFLFDEKKLYVHGLLEEKGVEADFKDLVIPYLKGMAKAKEGLDIYSCLYSGCEKIDLNGEKESGNQ</sequence>
<evidence type="ECO:0000313" key="2">
    <source>
        <dbReference type="Proteomes" id="UP000680279"/>
    </source>
</evidence>
<protein>
    <submittedName>
        <fullName evidence="1">Uncharacterized protein</fullName>
    </submittedName>
</protein>
<dbReference type="EMBL" id="BOQT01000008">
    <property type="protein sequence ID" value="GIN21249.1"/>
    <property type="molecule type" value="Genomic_DNA"/>
</dbReference>
<gene>
    <name evidence="1" type="ORF">J1TS3_23830</name>
</gene>
<proteinExistence type="predicted"/>
<accession>A0ABQ4K688</accession>
<evidence type="ECO:0000313" key="1">
    <source>
        <dbReference type="EMBL" id="GIN21249.1"/>
    </source>
</evidence>
<reference evidence="1 2" key="1">
    <citation type="submission" date="2021-03" db="EMBL/GenBank/DDBJ databases">
        <title>Antimicrobial resistance genes in bacteria isolated from Japanese honey, and their potential for conferring macrolide and lincosamide resistance in the American foulbrood pathogen Paenibacillus larvae.</title>
        <authorList>
            <person name="Okamoto M."/>
            <person name="Kumagai M."/>
            <person name="Kanamori H."/>
            <person name="Takamatsu D."/>
        </authorList>
    </citation>
    <scope>NUCLEOTIDE SEQUENCE [LARGE SCALE GENOMIC DNA]</scope>
    <source>
        <strain evidence="1 2">J1TS3</strain>
    </source>
</reference>
<keyword evidence="2" id="KW-1185">Reference proteome</keyword>